<gene>
    <name evidence="2" type="ORF">AGR7A_Cc130056</name>
</gene>
<accession>A0A1S7TJQ7</accession>
<organism evidence="2 3">
    <name type="scientific">Agrobacterium deltaense NCPPB 1641</name>
    <dbReference type="NCBI Taxonomy" id="1183425"/>
    <lineage>
        <taxon>Bacteria</taxon>
        <taxon>Pseudomonadati</taxon>
        <taxon>Pseudomonadota</taxon>
        <taxon>Alphaproteobacteria</taxon>
        <taxon>Hyphomicrobiales</taxon>
        <taxon>Rhizobiaceae</taxon>
        <taxon>Rhizobium/Agrobacterium group</taxon>
        <taxon>Agrobacterium</taxon>
    </lineage>
</organism>
<sequence length="52" mass="5934">MGWLDPCDKHRDEDAANTLPHEKFSDTGTERLGPKQHNSQFRLDRNAISAII</sequence>
<reference evidence="2" key="1">
    <citation type="submission" date="2016-01" db="EMBL/GenBank/DDBJ databases">
        <authorList>
            <person name="Regsiter A."/>
            <person name="william w."/>
        </authorList>
    </citation>
    <scope>NUCLEOTIDE SEQUENCE</scope>
    <source>
        <strain evidence="2">NCPPB 1641</strain>
    </source>
</reference>
<feature type="region of interest" description="Disordered" evidence="1">
    <location>
        <begin position="1"/>
        <end position="45"/>
    </location>
</feature>
<evidence type="ECO:0000313" key="2">
    <source>
        <dbReference type="EMBL" id="CVI54843.1"/>
    </source>
</evidence>
<protein>
    <submittedName>
        <fullName evidence="2">Uncharacterized protein</fullName>
    </submittedName>
</protein>
<name>A0A1S7TJQ7_9HYPH</name>
<dbReference type="Proteomes" id="UP000192140">
    <property type="component" value="Unassembled WGS sequence"/>
</dbReference>
<evidence type="ECO:0000256" key="1">
    <source>
        <dbReference type="SAM" id="MobiDB-lite"/>
    </source>
</evidence>
<dbReference type="EMBL" id="FCNP01000005">
    <property type="protein sequence ID" value="CVI54843.1"/>
    <property type="molecule type" value="Genomic_DNA"/>
</dbReference>
<dbReference type="AlphaFoldDB" id="A0A1S7TJQ7"/>
<proteinExistence type="predicted"/>
<comment type="caution">
    <text evidence="2">The sequence shown here is derived from an EMBL/GenBank/DDBJ whole genome shotgun (WGS) entry which is preliminary data.</text>
</comment>
<feature type="compositionally biased region" description="Basic and acidic residues" evidence="1">
    <location>
        <begin position="1"/>
        <end position="33"/>
    </location>
</feature>
<evidence type="ECO:0000313" key="3">
    <source>
        <dbReference type="Proteomes" id="UP000192140"/>
    </source>
</evidence>
<keyword evidence="3" id="KW-1185">Reference proteome</keyword>